<evidence type="ECO:0000313" key="4">
    <source>
        <dbReference type="EMBL" id="AFM02922.1"/>
    </source>
</evidence>
<sequence>MKNKFTKDFLPISISLEKIRNHRHIEIPIKLLVGKRYFEYNVSFVIQNYMLVVVLFLGIIALYGSWGDTQNTYIKNLWVQIGQETPFDFLEIEKESSQSLLASASIFPSSDNSPTMELMNLTSSNSSLNSNKTEKKDTKNGLPIFVHSVADYDNLASLTKSENMMEEFMIQKQICITKVLIKNKSSRLDQLNDSILLIVNRDISRMFMQMVLKNLDVPAHVLDYFADTIHLRKIETALMEQVKYNVPVSIKLAQSALETAYGSRVIHNNYFGIKDKKKQGNKIITTEYFTAEEASMNQDIILTQKPFIKKGNVLYECKVQDYFTQYGSAWQSFRGHSEFLSTNKRYAPLFTKGKNYEDWADRIGSERTGGVGYATSPLYGELLKKIIKRYQLHLLDH</sequence>
<gene>
    <name evidence="4" type="ordered locus">Fleli_0446</name>
</gene>
<dbReference type="STRING" id="880071.Fleli_0446"/>
<protein>
    <submittedName>
        <fullName evidence="4">Muramidase (Flagellum-specific)</fullName>
    </submittedName>
</protein>
<feature type="transmembrane region" description="Helical" evidence="2">
    <location>
        <begin position="44"/>
        <end position="66"/>
    </location>
</feature>
<dbReference type="RefSeq" id="WP_014796382.1">
    <property type="nucleotide sequence ID" value="NC_018018.1"/>
</dbReference>
<dbReference type="HOGENOM" id="CLU_693988_0_0_10"/>
<evidence type="ECO:0000259" key="3">
    <source>
        <dbReference type="SMART" id="SM00047"/>
    </source>
</evidence>
<dbReference type="EMBL" id="CP003345">
    <property type="protein sequence ID" value="AFM02922.1"/>
    <property type="molecule type" value="Genomic_DNA"/>
</dbReference>
<dbReference type="Gene3D" id="1.10.530.10">
    <property type="match status" value="1"/>
</dbReference>
<dbReference type="KEGG" id="fli:Fleli_0446"/>
<dbReference type="InterPro" id="IPR002901">
    <property type="entry name" value="MGlyc_endo_b_GlcNAc-like_dom"/>
</dbReference>
<reference evidence="5" key="1">
    <citation type="submission" date="2012-06" db="EMBL/GenBank/DDBJ databases">
        <title>The complete genome of Flexibacter litoralis DSM 6794.</title>
        <authorList>
            <person name="Lucas S."/>
            <person name="Copeland A."/>
            <person name="Lapidus A."/>
            <person name="Glavina del Rio T."/>
            <person name="Dalin E."/>
            <person name="Tice H."/>
            <person name="Bruce D."/>
            <person name="Goodwin L."/>
            <person name="Pitluck S."/>
            <person name="Peters L."/>
            <person name="Ovchinnikova G."/>
            <person name="Lu M."/>
            <person name="Kyrpides N."/>
            <person name="Mavromatis K."/>
            <person name="Ivanova N."/>
            <person name="Brettin T."/>
            <person name="Detter J.C."/>
            <person name="Han C."/>
            <person name="Larimer F."/>
            <person name="Land M."/>
            <person name="Hauser L."/>
            <person name="Markowitz V."/>
            <person name="Cheng J.-F."/>
            <person name="Hugenholtz P."/>
            <person name="Woyke T."/>
            <person name="Wu D."/>
            <person name="Spring S."/>
            <person name="Lang E."/>
            <person name="Kopitz M."/>
            <person name="Brambilla E."/>
            <person name="Klenk H.-P."/>
            <person name="Eisen J.A."/>
        </authorList>
    </citation>
    <scope>NUCLEOTIDE SEQUENCE [LARGE SCALE GENOMIC DNA]</scope>
    <source>
        <strain evidence="5">ATCC 23117 / DSM 6794 / NBRC 15988 / NCIMB 1366 / Sio-4</strain>
    </source>
</reference>
<dbReference type="PANTHER" id="PTHR33308:SF9">
    <property type="entry name" value="PEPTIDOGLYCAN HYDROLASE FLGJ"/>
    <property type="match status" value="1"/>
</dbReference>
<dbReference type="GO" id="GO:0004040">
    <property type="term" value="F:amidase activity"/>
    <property type="evidence" value="ECO:0007669"/>
    <property type="project" value="InterPro"/>
</dbReference>
<keyword evidence="2" id="KW-1133">Transmembrane helix</keyword>
<evidence type="ECO:0000256" key="1">
    <source>
        <dbReference type="ARBA" id="ARBA00022801"/>
    </source>
</evidence>
<dbReference type="AlphaFoldDB" id="I4AG37"/>
<keyword evidence="5" id="KW-1185">Reference proteome</keyword>
<keyword evidence="2" id="KW-0812">Transmembrane</keyword>
<evidence type="ECO:0000256" key="2">
    <source>
        <dbReference type="SAM" id="Phobius"/>
    </source>
</evidence>
<organism evidence="4 5">
    <name type="scientific">Bernardetia litoralis (strain ATCC 23117 / DSM 6794 / NBRC 15988 / NCIMB 1366 / Fx l1 / Sio-4)</name>
    <name type="common">Flexibacter litoralis</name>
    <dbReference type="NCBI Taxonomy" id="880071"/>
    <lineage>
        <taxon>Bacteria</taxon>
        <taxon>Pseudomonadati</taxon>
        <taxon>Bacteroidota</taxon>
        <taxon>Cytophagia</taxon>
        <taxon>Cytophagales</taxon>
        <taxon>Bernardetiaceae</taxon>
        <taxon>Bernardetia</taxon>
    </lineage>
</organism>
<name>I4AG37_BERLS</name>
<keyword evidence="2" id="KW-0472">Membrane</keyword>
<dbReference type="Proteomes" id="UP000006054">
    <property type="component" value="Chromosome"/>
</dbReference>
<dbReference type="eggNOG" id="COG1705">
    <property type="taxonomic scope" value="Bacteria"/>
</dbReference>
<keyword evidence="1" id="KW-0378">Hydrolase</keyword>
<proteinExistence type="predicted"/>
<dbReference type="PANTHER" id="PTHR33308">
    <property type="entry name" value="PEPTIDOGLYCAN HYDROLASE FLGJ"/>
    <property type="match status" value="1"/>
</dbReference>
<dbReference type="Pfam" id="PF01832">
    <property type="entry name" value="Glucosaminidase"/>
    <property type="match status" value="1"/>
</dbReference>
<dbReference type="SMART" id="SM00047">
    <property type="entry name" value="LYZ2"/>
    <property type="match status" value="1"/>
</dbReference>
<evidence type="ECO:0000313" key="5">
    <source>
        <dbReference type="Proteomes" id="UP000006054"/>
    </source>
</evidence>
<accession>I4AG37</accession>
<dbReference type="InterPro" id="IPR051056">
    <property type="entry name" value="Glycosyl_Hydrolase_73"/>
</dbReference>
<feature type="domain" description="Mannosyl-glycoprotein endo-beta-N-acetylglucosamidase-like" evidence="3">
    <location>
        <begin position="214"/>
        <end position="396"/>
    </location>
</feature>